<dbReference type="AlphaFoldDB" id="A0A250IGT3"/>
<dbReference type="RefSeq" id="WP_095978628.1">
    <property type="nucleotide sequence ID" value="NZ_CP022163.1"/>
</dbReference>
<feature type="domain" description="VWFA" evidence="2">
    <location>
        <begin position="92"/>
        <end position="265"/>
    </location>
</feature>
<dbReference type="SMART" id="SM00327">
    <property type="entry name" value="VWA"/>
    <property type="match status" value="1"/>
</dbReference>
<accession>A0A250IGT3</accession>
<dbReference type="KEGG" id="mbd:MEBOL_003601"/>
<proteinExistence type="predicted"/>
<dbReference type="PROSITE" id="PS50234">
    <property type="entry name" value="VWFA"/>
    <property type="match status" value="1"/>
</dbReference>
<reference evidence="3 4" key="1">
    <citation type="submission" date="2017-06" db="EMBL/GenBank/DDBJ databases">
        <authorList>
            <person name="Kim H.J."/>
            <person name="Triplett B.A."/>
        </authorList>
    </citation>
    <scope>NUCLEOTIDE SEQUENCE [LARGE SCALE GENOMIC DNA]</scope>
    <source>
        <strain evidence="3 4">DSM 14713</strain>
    </source>
</reference>
<keyword evidence="4" id="KW-1185">Reference proteome</keyword>
<dbReference type="InterPro" id="IPR051266">
    <property type="entry name" value="CLCR"/>
</dbReference>
<dbReference type="InterPro" id="IPR036465">
    <property type="entry name" value="vWFA_dom_sf"/>
</dbReference>
<dbReference type="PANTHER" id="PTHR10579:SF43">
    <property type="entry name" value="ZINC FINGER (C3HC4-TYPE RING FINGER) FAMILY PROTEIN"/>
    <property type="match status" value="1"/>
</dbReference>
<dbReference type="InterPro" id="IPR002035">
    <property type="entry name" value="VWF_A"/>
</dbReference>
<gene>
    <name evidence="3" type="ORF">MEBOL_003601</name>
</gene>
<dbReference type="PANTHER" id="PTHR10579">
    <property type="entry name" value="CALCIUM-ACTIVATED CHLORIDE CHANNEL REGULATOR"/>
    <property type="match status" value="1"/>
</dbReference>
<evidence type="ECO:0000313" key="4">
    <source>
        <dbReference type="Proteomes" id="UP000217289"/>
    </source>
</evidence>
<dbReference type="EMBL" id="CP022163">
    <property type="protein sequence ID" value="ATB30146.1"/>
    <property type="molecule type" value="Genomic_DNA"/>
</dbReference>
<dbReference type="SUPFAM" id="SSF53300">
    <property type="entry name" value="vWA-like"/>
    <property type="match status" value="1"/>
</dbReference>
<dbReference type="Pfam" id="PF00092">
    <property type="entry name" value="VWA"/>
    <property type="match status" value="1"/>
</dbReference>
<dbReference type="OrthoDB" id="9781333at2"/>
<evidence type="ECO:0000313" key="3">
    <source>
        <dbReference type="EMBL" id="ATB30146.1"/>
    </source>
</evidence>
<organism evidence="3 4">
    <name type="scientific">Melittangium boletus DSM 14713</name>
    <dbReference type="NCBI Taxonomy" id="1294270"/>
    <lineage>
        <taxon>Bacteria</taxon>
        <taxon>Pseudomonadati</taxon>
        <taxon>Myxococcota</taxon>
        <taxon>Myxococcia</taxon>
        <taxon>Myxococcales</taxon>
        <taxon>Cystobacterineae</taxon>
        <taxon>Archangiaceae</taxon>
        <taxon>Melittangium</taxon>
    </lineage>
</organism>
<dbReference type="Gene3D" id="3.40.50.410">
    <property type="entry name" value="von Willebrand factor, type A domain"/>
    <property type="match status" value="1"/>
</dbReference>
<name>A0A250IGT3_9BACT</name>
<evidence type="ECO:0000256" key="1">
    <source>
        <dbReference type="SAM" id="MobiDB-lite"/>
    </source>
</evidence>
<sequence length="466" mass="50641">MNRTYLLLAATGLLALGAAVVGLPTPPLPPPPPGPSRPPPAVNTPLVQTQQGALTFEGRLSNAVLPVGPHEAYALLTVRAERPRQERRMPVNLALVIDRSGSMRGQKLSDAKRAARMLVQRLGHEDRLAIVHYGSDVRVLPSAYVIEEARGRMLSFVEAIEDTDATNLSGGLEAGAEALRPFLRDFRANRIILMSDGEPTDGITEEEELGRLARRYQREGMAVSGLGVGEEFNEQLMRGLAEQGGGFYGYIQDSERLADILQREVDQAASTLARGVELRLTLPEGVKDAQALGVPSRVEGGERVIPLYDLAGGQEASVTVRLTLDLGERPEPLPVLHARLHYRDVETERAVEQELHFTARTDRGAATGYDAMDPEVRVAVTRALGAREMQAAAEAMKRGDRTRALGMLDKARTLFGRSAEALSGEMADVDSTQAAYLNAQDETSVKREALKLHNKSLKSFGQSNAY</sequence>
<feature type="compositionally biased region" description="Pro residues" evidence="1">
    <location>
        <begin position="26"/>
        <end position="42"/>
    </location>
</feature>
<evidence type="ECO:0000259" key="2">
    <source>
        <dbReference type="PROSITE" id="PS50234"/>
    </source>
</evidence>
<dbReference type="Proteomes" id="UP000217289">
    <property type="component" value="Chromosome"/>
</dbReference>
<protein>
    <submittedName>
        <fullName evidence="3">VWA domain-containing protein</fullName>
    </submittedName>
</protein>
<feature type="region of interest" description="Disordered" evidence="1">
    <location>
        <begin position="26"/>
        <end position="45"/>
    </location>
</feature>